<dbReference type="Gene3D" id="3.40.50.1110">
    <property type="entry name" value="SGNH hydrolase"/>
    <property type="match status" value="1"/>
</dbReference>
<sequence>MTQQYENQLIARIANYTQAMRKLGGRRFIFVGLPPVGCLPIVRTLLGTGPDTCHGDMNQLAASFNKRLAELVRLLKNETDTRATLIDVYTVVATATADPSRFGMADRDNKGMLWNRGN</sequence>
<dbReference type="Proteomes" id="UP001341281">
    <property type="component" value="Chromosome 05"/>
</dbReference>
<dbReference type="AlphaFoldDB" id="A0AAQ3TR98"/>
<evidence type="ECO:0008006" key="4">
    <source>
        <dbReference type="Google" id="ProtNLM"/>
    </source>
</evidence>
<proteinExistence type="inferred from homology"/>
<protein>
    <recommendedName>
        <fullName evidence="4">GDSL esterase/lipase</fullName>
    </recommendedName>
</protein>
<name>A0AAQ3TR98_PASNO</name>
<organism evidence="2 3">
    <name type="scientific">Paspalum notatum var. saurae</name>
    <dbReference type="NCBI Taxonomy" id="547442"/>
    <lineage>
        <taxon>Eukaryota</taxon>
        <taxon>Viridiplantae</taxon>
        <taxon>Streptophyta</taxon>
        <taxon>Embryophyta</taxon>
        <taxon>Tracheophyta</taxon>
        <taxon>Spermatophyta</taxon>
        <taxon>Magnoliopsida</taxon>
        <taxon>Liliopsida</taxon>
        <taxon>Poales</taxon>
        <taxon>Poaceae</taxon>
        <taxon>PACMAD clade</taxon>
        <taxon>Panicoideae</taxon>
        <taxon>Andropogonodae</taxon>
        <taxon>Paspaleae</taxon>
        <taxon>Paspalinae</taxon>
        <taxon>Paspalum</taxon>
    </lineage>
</organism>
<dbReference type="InterPro" id="IPR001087">
    <property type="entry name" value="GDSL"/>
</dbReference>
<dbReference type="PANTHER" id="PTHR45642:SF19">
    <property type="entry name" value="OS02G0110000 PROTEIN"/>
    <property type="match status" value="1"/>
</dbReference>
<dbReference type="GO" id="GO:0016788">
    <property type="term" value="F:hydrolase activity, acting on ester bonds"/>
    <property type="evidence" value="ECO:0007669"/>
    <property type="project" value="InterPro"/>
</dbReference>
<gene>
    <name evidence="2" type="ORF">U9M48_025973</name>
</gene>
<evidence type="ECO:0000313" key="2">
    <source>
        <dbReference type="EMBL" id="WVZ78225.1"/>
    </source>
</evidence>
<comment type="similarity">
    <text evidence="1">Belongs to the 'GDSL' lipolytic enzyme family.</text>
</comment>
<dbReference type="PANTHER" id="PTHR45642">
    <property type="entry name" value="GDSL ESTERASE/LIPASE EXL3"/>
    <property type="match status" value="1"/>
</dbReference>
<dbReference type="InterPro" id="IPR050592">
    <property type="entry name" value="GDSL_lipolytic_enzyme"/>
</dbReference>
<dbReference type="Pfam" id="PF00657">
    <property type="entry name" value="Lipase_GDSL"/>
    <property type="match status" value="1"/>
</dbReference>
<accession>A0AAQ3TR98</accession>
<evidence type="ECO:0000256" key="1">
    <source>
        <dbReference type="ARBA" id="ARBA00008668"/>
    </source>
</evidence>
<reference evidence="2 3" key="1">
    <citation type="submission" date="2024-02" db="EMBL/GenBank/DDBJ databases">
        <title>High-quality chromosome-scale genome assembly of Pensacola bahiagrass (Paspalum notatum Flugge var. saurae).</title>
        <authorList>
            <person name="Vega J.M."/>
            <person name="Podio M."/>
            <person name="Orjuela J."/>
            <person name="Siena L.A."/>
            <person name="Pessino S.C."/>
            <person name="Combes M.C."/>
            <person name="Mariac C."/>
            <person name="Albertini E."/>
            <person name="Pupilli F."/>
            <person name="Ortiz J.P.A."/>
            <person name="Leblanc O."/>
        </authorList>
    </citation>
    <scope>NUCLEOTIDE SEQUENCE [LARGE SCALE GENOMIC DNA]</scope>
    <source>
        <strain evidence="2">R1</strain>
        <tissue evidence="2">Leaf</tissue>
    </source>
</reference>
<dbReference type="EMBL" id="CP144749">
    <property type="protein sequence ID" value="WVZ78225.1"/>
    <property type="molecule type" value="Genomic_DNA"/>
</dbReference>
<dbReference type="InterPro" id="IPR036514">
    <property type="entry name" value="SGNH_hydro_sf"/>
</dbReference>
<evidence type="ECO:0000313" key="3">
    <source>
        <dbReference type="Proteomes" id="UP001341281"/>
    </source>
</evidence>
<keyword evidence="3" id="KW-1185">Reference proteome</keyword>